<evidence type="ECO:0000256" key="1">
    <source>
        <dbReference type="SAM" id="Phobius"/>
    </source>
</evidence>
<dbReference type="EMBL" id="UINC01000287">
    <property type="protein sequence ID" value="SUZ52647.1"/>
    <property type="molecule type" value="Genomic_DNA"/>
</dbReference>
<evidence type="ECO:0000313" key="2">
    <source>
        <dbReference type="EMBL" id="SUZ52647.1"/>
    </source>
</evidence>
<dbReference type="InterPro" id="IPR012667">
    <property type="entry name" value="CbtB_put"/>
</dbReference>
<keyword evidence="1" id="KW-1133">Transmembrane helix</keyword>
<organism evidence="2">
    <name type="scientific">marine metagenome</name>
    <dbReference type="NCBI Taxonomy" id="408172"/>
    <lineage>
        <taxon>unclassified sequences</taxon>
        <taxon>metagenomes</taxon>
        <taxon>ecological metagenomes</taxon>
    </lineage>
</organism>
<protein>
    <recommendedName>
        <fullName evidence="3">Cobalt transporter subunit CbtB</fullName>
    </recommendedName>
</protein>
<keyword evidence="1" id="KW-0812">Transmembrane</keyword>
<sequence length="69" mass="7152">MTTKTITSGTFCTPPTSDAGVSTRRMTAAVQMILTGAVLIFVVGFAQGSGGFLHNAAHDTRHAASFPCH</sequence>
<proteinExistence type="predicted"/>
<keyword evidence="1" id="KW-0472">Membrane</keyword>
<name>A0A381NDP6_9ZZZZ</name>
<evidence type="ECO:0008006" key="3">
    <source>
        <dbReference type="Google" id="ProtNLM"/>
    </source>
</evidence>
<dbReference type="Pfam" id="PF09489">
    <property type="entry name" value="CbtB"/>
    <property type="match status" value="1"/>
</dbReference>
<dbReference type="AlphaFoldDB" id="A0A381NDP6"/>
<feature type="transmembrane region" description="Helical" evidence="1">
    <location>
        <begin position="28"/>
        <end position="46"/>
    </location>
</feature>
<reference evidence="2" key="1">
    <citation type="submission" date="2018-05" db="EMBL/GenBank/DDBJ databases">
        <authorList>
            <person name="Lanie J.A."/>
            <person name="Ng W.-L."/>
            <person name="Kazmierczak K.M."/>
            <person name="Andrzejewski T.M."/>
            <person name="Davidsen T.M."/>
            <person name="Wayne K.J."/>
            <person name="Tettelin H."/>
            <person name="Glass J.I."/>
            <person name="Rusch D."/>
            <person name="Podicherti R."/>
            <person name="Tsui H.-C.T."/>
            <person name="Winkler M.E."/>
        </authorList>
    </citation>
    <scope>NUCLEOTIDE SEQUENCE</scope>
</reference>
<accession>A0A381NDP6</accession>
<gene>
    <name evidence="2" type="ORF">METZ01_LOCUS5501</name>
</gene>